<keyword evidence="1" id="KW-0732">Signal</keyword>
<name>A0A4Y8AW92_9FLAO</name>
<protein>
    <submittedName>
        <fullName evidence="2">Nuclear transport factor 2 family protein</fullName>
    </submittedName>
</protein>
<proteinExistence type="predicted"/>
<reference evidence="2 3" key="1">
    <citation type="journal article" date="2011" name="J. Microbiol.">
        <title>Gramella jeungdoensis sp. nov., isolated from a solar saltern in Korea.</title>
        <authorList>
            <person name="Joung Y."/>
            <person name="Kim H."/>
            <person name="Jang T."/>
            <person name="Ahn T.S."/>
            <person name="Joh K."/>
        </authorList>
    </citation>
    <scope>NUCLEOTIDE SEQUENCE [LARGE SCALE GENOMIC DNA]</scope>
    <source>
        <strain evidence="2 3">KCTC 23123</strain>
    </source>
</reference>
<gene>
    <name evidence="2" type="ORF">E2488_02625</name>
</gene>
<dbReference type="Proteomes" id="UP000298517">
    <property type="component" value="Unassembled WGS sequence"/>
</dbReference>
<evidence type="ECO:0000313" key="3">
    <source>
        <dbReference type="Proteomes" id="UP000298517"/>
    </source>
</evidence>
<dbReference type="SUPFAM" id="SSF54427">
    <property type="entry name" value="NTF2-like"/>
    <property type="match status" value="1"/>
</dbReference>
<dbReference type="RefSeq" id="WP_134246771.1">
    <property type="nucleotide sequence ID" value="NZ_SNQI01000001.1"/>
</dbReference>
<comment type="caution">
    <text evidence="2">The sequence shown here is derived from an EMBL/GenBank/DDBJ whole genome shotgun (WGS) entry which is preliminary data.</text>
</comment>
<organism evidence="2 3">
    <name type="scientific">Gramella jeungdoensis</name>
    <dbReference type="NCBI Taxonomy" id="708091"/>
    <lineage>
        <taxon>Bacteria</taxon>
        <taxon>Pseudomonadati</taxon>
        <taxon>Bacteroidota</taxon>
        <taxon>Flavobacteriia</taxon>
        <taxon>Flavobacteriales</taxon>
        <taxon>Flavobacteriaceae</taxon>
        <taxon>Christiangramia</taxon>
    </lineage>
</organism>
<dbReference type="EMBL" id="SNQI01000001">
    <property type="protein sequence ID" value="TEW76761.1"/>
    <property type="molecule type" value="Genomic_DNA"/>
</dbReference>
<dbReference type="InterPro" id="IPR032710">
    <property type="entry name" value="NTF2-like_dom_sf"/>
</dbReference>
<evidence type="ECO:0000313" key="2">
    <source>
        <dbReference type="EMBL" id="TEW76761.1"/>
    </source>
</evidence>
<dbReference type="Gene3D" id="3.10.450.50">
    <property type="match status" value="1"/>
</dbReference>
<evidence type="ECO:0000256" key="1">
    <source>
        <dbReference type="SAM" id="SignalP"/>
    </source>
</evidence>
<sequence>MKKLILLSLTIVLFASCQEKAAKRYTQNSPEIEVLKSVIKDYNTKNWEGLVSHYADTSKTFFNTVDKPFASKKLAEYHTQNDVNYSKRGFIDEGQEYEMVLTDDGKTWVNFWGTWKGTLIGNNKEITLAVHLTAQFIDNKIVQDHGYWDASEVVLSLQEIEAAKNMIEEVEEE</sequence>
<accession>A0A4Y8AW92</accession>
<feature type="signal peptide" evidence="1">
    <location>
        <begin position="1"/>
        <end position="21"/>
    </location>
</feature>
<keyword evidence="3" id="KW-1185">Reference proteome</keyword>
<dbReference type="PROSITE" id="PS51257">
    <property type="entry name" value="PROKAR_LIPOPROTEIN"/>
    <property type="match status" value="1"/>
</dbReference>
<feature type="chain" id="PRO_5021388423" evidence="1">
    <location>
        <begin position="22"/>
        <end position="173"/>
    </location>
</feature>
<dbReference type="AlphaFoldDB" id="A0A4Y8AW92"/>
<dbReference type="OrthoDB" id="824753at2"/>